<keyword evidence="4" id="KW-0677">Repeat</keyword>
<evidence type="ECO:0000256" key="4">
    <source>
        <dbReference type="ARBA" id="ARBA00022737"/>
    </source>
</evidence>
<accession>A0AAD6AIT8</accession>
<comment type="subcellular location">
    <subcellularLocation>
        <location evidence="1">Membrane</location>
        <topology evidence="1">Multi-pass membrane protein</topology>
    </subcellularLocation>
</comment>
<comment type="similarity">
    <text evidence="2">Belongs to the polycystin family.</text>
</comment>
<gene>
    <name evidence="9" type="ORF">JOQ06_018295</name>
</gene>
<keyword evidence="3" id="KW-0812">Transmembrane</keyword>
<proteinExistence type="inferred from homology"/>
<evidence type="ECO:0000256" key="6">
    <source>
        <dbReference type="ARBA" id="ARBA00023136"/>
    </source>
</evidence>
<evidence type="ECO:0000256" key="5">
    <source>
        <dbReference type="ARBA" id="ARBA00022989"/>
    </source>
</evidence>
<dbReference type="InterPro" id="IPR046791">
    <property type="entry name" value="Polycystin_dom"/>
</dbReference>
<comment type="caution">
    <text evidence="9">The sequence shown here is derived from an EMBL/GenBank/DDBJ whole genome shotgun (WGS) entry which is preliminary data.</text>
</comment>
<feature type="domain" description="Polycystin" evidence="8">
    <location>
        <begin position="45"/>
        <end position="109"/>
    </location>
</feature>
<keyword evidence="6" id="KW-0472">Membrane</keyword>
<evidence type="ECO:0000313" key="9">
    <source>
        <dbReference type="EMBL" id="KAJ4925569.1"/>
    </source>
</evidence>
<evidence type="ECO:0000256" key="3">
    <source>
        <dbReference type="ARBA" id="ARBA00022692"/>
    </source>
</evidence>
<reference evidence="9" key="1">
    <citation type="submission" date="2022-11" db="EMBL/GenBank/DDBJ databases">
        <title>Chromosome-level genome of Pogonophryne albipinna.</title>
        <authorList>
            <person name="Jo E."/>
        </authorList>
    </citation>
    <scope>NUCLEOTIDE SEQUENCE</scope>
    <source>
        <strain evidence="9">SGF0006</strain>
        <tissue evidence="9">Muscle</tissue>
    </source>
</reference>
<evidence type="ECO:0000256" key="2">
    <source>
        <dbReference type="ARBA" id="ARBA00007200"/>
    </source>
</evidence>
<dbReference type="GO" id="GO:0006816">
    <property type="term" value="P:calcium ion transport"/>
    <property type="evidence" value="ECO:0007669"/>
    <property type="project" value="TreeGrafter"/>
</dbReference>
<dbReference type="GO" id="GO:0005261">
    <property type="term" value="F:monoatomic cation channel activity"/>
    <property type="evidence" value="ECO:0007669"/>
    <property type="project" value="TreeGrafter"/>
</dbReference>
<organism evidence="9 10">
    <name type="scientific">Pogonophryne albipinna</name>
    <dbReference type="NCBI Taxonomy" id="1090488"/>
    <lineage>
        <taxon>Eukaryota</taxon>
        <taxon>Metazoa</taxon>
        <taxon>Chordata</taxon>
        <taxon>Craniata</taxon>
        <taxon>Vertebrata</taxon>
        <taxon>Euteleostomi</taxon>
        <taxon>Actinopterygii</taxon>
        <taxon>Neopterygii</taxon>
        <taxon>Teleostei</taxon>
        <taxon>Neoteleostei</taxon>
        <taxon>Acanthomorphata</taxon>
        <taxon>Eupercaria</taxon>
        <taxon>Perciformes</taxon>
        <taxon>Notothenioidei</taxon>
        <taxon>Pogonophryne</taxon>
    </lineage>
</organism>
<feature type="region of interest" description="Disordered" evidence="7">
    <location>
        <begin position="226"/>
        <end position="249"/>
    </location>
</feature>
<name>A0AAD6AIT8_9TELE</name>
<keyword evidence="5" id="KW-1133">Transmembrane helix</keyword>
<dbReference type="Proteomes" id="UP001219934">
    <property type="component" value="Unassembled WGS sequence"/>
</dbReference>
<feature type="compositionally biased region" description="Basic and acidic residues" evidence="7">
    <location>
        <begin position="239"/>
        <end position="249"/>
    </location>
</feature>
<dbReference type="PANTHER" id="PTHR46730:SF1">
    <property type="entry name" value="PLAT DOMAIN-CONTAINING PROTEIN"/>
    <property type="match status" value="1"/>
</dbReference>
<keyword evidence="10" id="KW-1185">Reference proteome</keyword>
<evidence type="ECO:0000256" key="1">
    <source>
        <dbReference type="ARBA" id="ARBA00004141"/>
    </source>
</evidence>
<evidence type="ECO:0000256" key="7">
    <source>
        <dbReference type="SAM" id="MobiDB-lite"/>
    </source>
</evidence>
<dbReference type="EMBL" id="JAPTMU010000021">
    <property type="protein sequence ID" value="KAJ4925569.1"/>
    <property type="molecule type" value="Genomic_DNA"/>
</dbReference>
<dbReference type="PANTHER" id="PTHR46730">
    <property type="entry name" value="POLYCYSTIN-1"/>
    <property type="match status" value="1"/>
</dbReference>
<evidence type="ECO:0000313" key="10">
    <source>
        <dbReference type="Proteomes" id="UP001219934"/>
    </source>
</evidence>
<protein>
    <recommendedName>
        <fullName evidence="8">Polycystin domain-containing protein</fullName>
    </recommendedName>
</protein>
<dbReference type="GO" id="GO:0005886">
    <property type="term" value="C:plasma membrane"/>
    <property type="evidence" value="ECO:0007669"/>
    <property type="project" value="TreeGrafter"/>
</dbReference>
<dbReference type="Pfam" id="PF20519">
    <property type="entry name" value="Polycystin_dom"/>
    <property type="match status" value="1"/>
</dbReference>
<evidence type="ECO:0000259" key="8">
    <source>
        <dbReference type="Pfam" id="PF20519"/>
    </source>
</evidence>
<dbReference type="AlphaFoldDB" id="A0AAD6AIT8"/>
<sequence>MCPVSSVTLVPESLLSFWSGIRSSSHKQTKDSVPPGTFGPSASVGLGHTKSAAASKLKLLQSDGWLDGHMVSLHFTLFSPAPNLFTSVTLQTEQSPPAGLLPSARVQSVGGCHSPAVGEYVSWCASSSSSFCLCCNSQGLMGYWRTPCNWLEVSLLTVYLVYYYIYRSVIVLEVVELLHKHSYRGHVDVSLLATWEQCIRSLRGRVTVLRVTSSDSLLQTLPSKAHRYPEDSPALSHTHTGDQHARTGESELELEDMPFLQQINQRGGCPFSDVVVGLDNSQQPGTRAGENPKDQELQTYLKIQNYPSCPETLIRVWTEDVLEKQSEPWTEINDTTQAPQTEMVVEVLVHEEPGRVEPDQ</sequence>